<dbReference type="Proteomes" id="UP000618445">
    <property type="component" value="Unassembled WGS sequence"/>
</dbReference>
<protein>
    <submittedName>
        <fullName evidence="1">Uncharacterized protein</fullName>
    </submittedName>
</protein>
<evidence type="ECO:0000313" key="1">
    <source>
        <dbReference type="EMBL" id="MBD2318282.1"/>
    </source>
</evidence>
<dbReference type="RefSeq" id="WP_190579156.1">
    <property type="nucleotide sequence ID" value="NZ_CAWPQU010000019.1"/>
</dbReference>
<sequence>MTFQELIDAIESLPIEDQDYLFELIRKRRIEKRRDEIAANAKEVFKAVEMGTAKRGSVEDLIADLVAEDEISTTAFWDATLRFRQKIQQENIVFTDEDFAGLRDRSVGRDIEL</sequence>
<gene>
    <name evidence="1" type="ORF">H6G05_15685</name>
</gene>
<keyword evidence="2" id="KW-1185">Reference proteome</keyword>
<organism evidence="1 2">
    <name type="scientific">Phormidium tenue FACHB-1050</name>
    <dbReference type="NCBI Taxonomy" id="2692857"/>
    <lineage>
        <taxon>Bacteria</taxon>
        <taxon>Bacillati</taxon>
        <taxon>Cyanobacteriota</taxon>
        <taxon>Cyanophyceae</taxon>
        <taxon>Oscillatoriophycideae</taxon>
        <taxon>Oscillatoriales</taxon>
        <taxon>Oscillatoriaceae</taxon>
        <taxon>Phormidium</taxon>
    </lineage>
</organism>
<comment type="caution">
    <text evidence="1">The sequence shown here is derived from an EMBL/GenBank/DDBJ whole genome shotgun (WGS) entry which is preliminary data.</text>
</comment>
<accession>A0ABR8CC21</accession>
<evidence type="ECO:0000313" key="2">
    <source>
        <dbReference type="Proteomes" id="UP000618445"/>
    </source>
</evidence>
<proteinExistence type="predicted"/>
<dbReference type="EMBL" id="JACJQY010000026">
    <property type="protein sequence ID" value="MBD2318282.1"/>
    <property type="molecule type" value="Genomic_DNA"/>
</dbReference>
<reference evidence="1 2" key="1">
    <citation type="journal article" date="2020" name="ISME J.">
        <title>Comparative genomics reveals insights into cyanobacterial evolution and habitat adaptation.</title>
        <authorList>
            <person name="Chen M.Y."/>
            <person name="Teng W.K."/>
            <person name="Zhao L."/>
            <person name="Hu C.X."/>
            <person name="Zhou Y.K."/>
            <person name="Han B.P."/>
            <person name="Song L.R."/>
            <person name="Shu W.S."/>
        </authorList>
    </citation>
    <scope>NUCLEOTIDE SEQUENCE [LARGE SCALE GENOMIC DNA]</scope>
    <source>
        <strain evidence="1 2">FACHB-1050</strain>
    </source>
</reference>
<name>A0ABR8CC21_9CYAN</name>